<dbReference type="EMBL" id="JBHUFV010000033">
    <property type="protein sequence ID" value="MFD1934454.1"/>
    <property type="molecule type" value="Genomic_DNA"/>
</dbReference>
<dbReference type="RefSeq" id="WP_379574504.1">
    <property type="nucleotide sequence ID" value="NZ_JBHUFV010000033.1"/>
</dbReference>
<feature type="compositionally biased region" description="Basic and acidic residues" evidence="1">
    <location>
        <begin position="157"/>
        <end position="177"/>
    </location>
</feature>
<name>A0ABW4T1S4_9ACTN</name>
<evidence type="ECO:0000256" key="2">
    <source>
        <dbReference type="SAM" id="Phobius"/>
    </source>
</evidence>
<dbReference type="Proteomes" id="UP001597368">
    <property type="component" value="Unassembled WGS sequence"/>
</dbReference>
<sequence length="177" mass="18462">MSDTGRRERAMMTIAALAGTMMLAFSAILIGGSLPSPGPWRAQGEAEPPSPAERPAATHSVSSTPRSTERPSGAREAPLPLATQNTHPSAPTSSPASSPARTKAMRSPGMVPPATPTESPDMSAAARPPVPGLIEATTAAPQPPRRTKKPKRPKKLIRSDTDLKEVGDSGRQQDDGF</sequence>
<evidence type="ECO:0000256" key="1">
    <source>
        <dbReference type="SAM" id="MobiDB-lite"/>
    </source>
</evidence>
<keyword evidence="4" id="KW-1185">Reference proteome</keyword>
<feature type="compositionally biased region" description="Basic residues" evidence="1">
    <location>
        <begin position="145"/>
        <end position="156"/>
    </location>
</feature>
<comment type="caution">
    <text evidence="3">The sequence shown here is derived from an EMBL/GenBank/DDBJ whole genome shotgun (WGS) entry which is preliminary data.</text>
</comment>
<proteinExistence type="predicted"/>
<reference evidence="4" key="1">
    <citation type="journal article" date="2019" name="Int. J. Syst. Evol. Microbiol.">
        <title>The Global Catalogue of Microorganisms (GCM) 10K type strain sequencing project: providing services to taxonomists for standard genome sequencing and annotation.</title>
        <authorList>
            <consortium name="The Broad Institute Genomics Platform"/>
            <consortium name="The Broad Institute Genome Sequencing Center for Infectious Disease"/>
            <person name="Wu L."/>
            <person name="Ma J."/>
        </authorList>
    </citation>
    <scope>NUCLEOTIDE SEQUENCE [LARGE SCALE GENOMIC DNA]</scope>
    <source>
        <strain evidence="4">ICMP 6774ER</strain>
    </source>
</reference>
<protein>
    <submittedName>
        <fullName evidence="3">Uncharacterized protein</fullName>
    </submittedName>
</protein>
<evidence type="ECO:0000313" key="4">
    <source>
        <dbReference type="Proteomes" id="UP001597368"/>
    </source>
</evidence>
<gene>
    <name evidence="3" type="ORF">ACFSKW_23585</name>
</gene>
<keyword evidence="2" id="KW-1133">Transmembrane helix</keyword>
<organism evidence="3 4">
    <name type="scientific">Nonomuraea mangrovi</name>
    <dbReference type="NCBI Taxonomy" id="2316207"/>
    <lineage>
        <taxon>Bacteria</taxon>
        <taxon>Bacillati</taxon>
        <taxon>Actinomycetota</taxon>
        <taxon>Actinomycetes</taxon>
        <taxon>Streptosporangiales</taxon>
        <taxon>Streptosporangiaceae</taxon>
        <taxon>Nonomuraea</taxon>
    </lineage>
</organism>
<evidence type="ECO:0000313" key="3">
    <source>
        <dbReference type="EMBL" id="MFD1934454.1"/>
    </source>
</evidence>
<feature type="compositionally biased region" description="Low complexity" evidence="1">
    <location>
        <begin position="88"/>
        <end position="100"/>
    </location>
</feature>
<feature type="region of interest" description="Disordered" evidence="1">
    <location>
        <begin position="33"/>
        <end position="177"/>
    </location>
</feature>
<keyword evidence="2" id="KW-0472">Membrane</keyword>
<feature type="transmembrane region" description="Helical" evidence="2">
    <location>
        <begin position="12"/>
        <end position="34"/>
    </location>
</feature>
<keyword evidence="2" id="KW-0812">Transmembrane</keyword>
<accession>A0ABW4T1S4</accession>